<dbReference type="SUPFAM" id="SSF51322">
    <property type="entry name" value="Cyanovirin-N"/>
    <property type="match status" value="1"/>
</dbReference>
<dbReference type="Gene3D" id="2.30.60.10">
    <property type="entry name" value="Cyanovirin-N"/>
    <property type="match status" value="1"/>
</dbReference>
<dbReference type="InterPro" id="IPR011058">
    <property type="entry name" value="Cyanovirin-N"/>
</dbReference>
<accession>A0AAE0NRR3</accession>
<sequence length="329" mass="33993">MGTTASTDVSFSTVTAAREFRLDDDAATLLAMVRVTPPAGVADPPEGIWVTAWFPLDQVLGNIHGTFVYGFKNWSKSRSAAEINGTVLTANLQTESGEWLSSSIDLGGKIVGTGSGHLIAQNVPVVVPVTQESQATVLQQLATKLASSPSLKLAALNNGDGTTTFVATETDPTKVFTGYTNQSDDSKQAKIGYFRAGLDIGGAESDTVFKTFDASATAAVFHVADTSGRAITQFSADVLEADAGVSAAGIAAGDTGVPTYFSAGAQVNLVKLKASAFSMNAGLGVKTDIGLTDYSLNGHLLGTGITFGKKMAISVFGFEFGFDFGALFG</sequence>
<dbReference type="EMBL" id="JAULSW010000003">
    <property type="protein sequence ID" value="KAK3386486.1"/>
    <property type="molecule type" value="Genomic_DNA"/>
</dbReference>
<evidence type="ECO:0000313" key="3">
    <source>
        <dbReference type="Proteomes" id="UP001285441"/>
    </source>
</evidence>
<dbReference type="AlphaFoldDB" id="A0AAE0NRR3"/>
<dbReference type="Pfam" id="PF08881">
    <property type="entry name" value="CVNH"/>
    <property type="match status" value="1"/>
</dbReference>
<name>A0AAE0NRR3_9PEZI</name>
<protein>
    <recommendedName>
        <fullName evidence="1">Cyanovirin-N domain-containing protein</fullName>
    </recommendedName>
</protein>
<reference evidence="2" key="1">
    <citation type="journal article" date="2023" name="Mol. Phylogenet. Evol.">
        <title>Genome-scale phylogeny and comparative genomics of the fungal order Sordariales.</title>
        <authorList>
            <person name="Hensen N."/>
            <person name="Bonometti L."/>
            <person name="Westerberg I."/>
            <person name="Brannstrom I.O."/>
            <person name="Guillou S."/>
            <person name="Cros-Aarteil S."/>
            <person name="Calhoun S."/>
            <person name="Haridas S."/>
            <person name="Kuo A."/>
            <person name="Mondo S."/>
            <person name="Pangilinan J."/>
            <person name="Riley R."/>
            <person name="LaButti K."/>
            <person name="Andreopoulos B."/>
            <person name="Lipzen A."/>
            <person name="Chen C."/>
            <person name="Yan M."/>
            <person name="Daum C."/>
            <person name="Ng V."/>
            <person name="Clum A."/>
            <person name="Steindorff A."/>
            <person name="Ohm R.A."/>
            <person name="Martin F."/>
            <person name="Silar P."/>
            <person name="Natvig D.O."/>
            <person name="Lalanne C."/>
            <person name="Gautier V."/>
            <person name="Ament-Velasquez S.L."/>
            <person name="Kruys A."/>
            <person name="Hutchinson M.I."/>
            <person name="Powell A.J."/>
            <person name="Barry K."/>
            <person name="Miller A.N."/>
            <person name="Grigoriev I.V."/>
            <person name="Debuchy R."/>
            <person name="Gladieux P."/>
            <person name="Hiltunen Thoren M."/>
            <person name="Johannesson H."/>
        </authorList>
    </citation>
    <scope>NUCLEOTIDE SEQUENCE</scope>
    <source>
        <strain evidence="2">CBS 232.78</strain>
    </source>
</reference>
<feature type="domain" description="Cyanovirin-N" evidence="1">
    <location>
        <begin position="45"/>
        <end position="110"/>
    </location>
</feature>
<organism evidence="2 3">
    <name type="scientific">Podospora didyma</name>
    <dbReference type="NCBI Taxonomy" id="330526"/>
    <lineage>
        <taxon>Eukaryota</taxon>
        <taxon>Fungi</taxon>
        <taxon>Dikarya</taxon>
        <taxon>Ascomycota</taxon>
        <taxon>Pezizomycotina</taxon>
        <taxon>Sordariomycetes</taxon>
        <taxon>Sordariomycetidae</taxon>
        <taxon>Sordariales</taxon>
        <taxon>Podosporaceae</taxon>
        <taxon>Podospora</taxon>
    </lineage>
</organism>
<proteinExistence type="predicted"/>
<gene>
    <name evidence="2" type="ORF">B0H63DRAFT_467853</name>
</gene>
<keyword evidence="3" id="KW-1185">Reference proteome</keyword>
<dbReference type="InterPro" id="IPR036673">
    <property type="entry name" value="Cyanovirin-N_sf"/>
</dbReference>
<comment type="caution">
    <text evidence="2">The sequence shown here is derived from an EMBL/GenBank/DDBJ whole genome shotgun (WGS) entry which is preliminary data.</text>
</comment>
<evidence type="ECO:0000313" key="2">
    <source>
        <dbReference type="EMBL" id="KAK3386486.1"/>
    </source>
</evidence>
<evidence type="ECO:0000259" key="1">
    <source>
        <dbReference type="Pfam" id="PF08881"/>
    </source>
</evidence>
<dbReference type="Proteomes" id="UP001285441">
    <property type="component" value="Unassembled WGS sequence"/>
</dbReference>
<reference evidence="2" key="2">
    <citation type="submission" date="2023-06" db="EMBL/GenBank/DDBJ databases">
        <authorList>
            <consortium name="Lawrence Berkeley National Laboratory"/>
            <person name="Haridas S."/>
            <person name="Hensen N."/>
            <person name="Bonometti L."/>
            <person name="Westerberg I."/>
            <person name="Brannstrom I.O."/>
            <person name="Guillou S."/>
            <person name="Cros-Aarteil S."/>
            <person name="Calhoun S."/>
            <person name="Kuo A."/>
            <person name="Mondo S."/>
            <person name="Pangilinan J."/>
            <person name="Riley R."/>
            <person name="LaButti K."/>
            <person name="Andreopoulos B."/>
            <person name="Lipzen A."/>
            <person name="Chen C."/>
            <person name="Yanf M."/>
            <person name="Daum C."/>
            <person name="Ng V."/>
            <person name="Clum A."/>
            <person name="Steindorff A."/>
            <person name="Ohm R."/>
            <person name="Martin F."/>
            <person name="Silar P."/>
            <person name="Natvig D."/>
            <person name="Lalanne C."/>
            <person name="Gautier V."/>
            <person name="Ament-velasquez S.L."/>
            <person name="Kruys A."/>
            <person name="Hutchinson M.I."/>
            <person name="Powell A.J."/>
            <person name="Barry K."/>
            <person name="Miller A.N."/>
            <person name="Grigoriev I.V."/>
            <person name="Debuchy R."/>
            <person name="Gladieux P."/>
            <person name="Thoren M.H."/>
            <person name="Johannesson H."/>
        </authorList>
    </citation>
    <scope>NUCLEOTIDE SEQUENCE</scope>
    <source>
        <strain evidence="2">CBS 232.78</strain>
    </source>
</reference>